<keyword evidence="3" id="KW-0813">Transport</keyword>
<evidence type="ECO:0000256" key="3">
    <source>
        <dbReference type="ARBA" id="ARBA00022448"/>
    </source>
</evidence>
<reference evidence="5 6" key="1">
    <citation type="submission" date="2018-12" db="EMBL/GenBank/DDBJ databases">
        <authorList>
            <person name="Yang Y."/>
        </authorList>
    </citation>
    <scope>NUCLEOTIDE SEQUENCE [LARGE SCALE GENOMIC DNA]</scope>
    <source>
        <strain evidence="5 6">GSF71</strain>
    </source>
</reference>
<evidence type="ECO:0000313" key="6">
    <source>
        <dbReference type="Proteomes" id="UP000280346"/>
    </source>
</evidence>
<organism evidence="5 6">
    <name type="scientific">Azospirillum doebereinerae</name>
    <dbReference type="NCBI Taxonomy" id="92933"/>
    <lineage>
        <taxon>Bacteria</taxon>
        <taxon>Pseudomonadati</taxon>
        <taxon>Pseudomonadota</taxon>
        <taxon>Alphaproteobacteria</taxon>
        <taxon>Rhodospirillales</taxon>
        <taxon>Azospirillaceae</taxon>
        <taxon>Azospirillum</taxon>
    </lineage>
</organism>
<name>A0A3S0WJV6_9PROT</name>
<comment type="caution">
    <text evidence="5">The sequence shown here is derived from an EMBL/GenBank/DDBJ whole genome shotgun (WGS) entry which is preliminary data.</text>
</comment>
<dbReference type="NCBIfam" id="NF037995">
    <property type="entry name" value="TRAP_S1"/>
    <property type="match status" value="1"/>
</dbReference>
<dbReference type="InterPro" id="IPR004682">
    <property type="entry name" value="TRAP_DctP"/>
</dbReference>
<dbReference type="Gene3D" id="3.40.190.170">
    <property type="entry name" value="Bacterial extracellular solute-binding protein, family 7"/>
    <property type="match status" value="1"/>
</dbReference>
<keyword evidence="6" id="KW-1185">Reference proteome</keyword>
<dbReference type="NCBIfam" id="TIGR00787">
    <property type="entry name" value="dctP"/>
    <property type="match status" value="1"/>
</dbReference>
<evidence type="ECO:0000256" key="4">
    <source>
        <dbReference type="ARBA" id="ARBA00022729"/>
    </source>
</evidence>
<gene>
    <name evidence="5" type="ORF">EJ913_21745</name>
</gene>
<dbReference type="PIRSF" id="PIRSF006470">
    <property type="entry name" value="DctB"/>
    <property type="match status" value="1"/>
</dbReference>
<dbReference type="RefSeq" id="WP_127001801.1">
    <property type="nucleotide sequence ID" value="NZ_JBNPXW010000016.1"/>
</dbReference>
<dbReference type="CDD" id="cd13603">
    <property type="entry name" value="PBP2_TRAP_Siap_TeaA_like"/>
    <property type="match status" value="1"/>
</dbReference>
<dbReference type="InterPro" id="IPR006311">
    <property type="entry name" value="TAT_signal"/>
</dbReference>
<evidence type="ECO:0000313" key="5">
    <source>
        <dbReference type="EMBL" id="RUQ66812.1"/>
    </source>
</evidence>
<evidence type="ECO:0000256" key="1">
    <source>
        <dbReference type="ARBA" id="ARBA00004196"/>
    </source>
</evidence>
<dbReference type="OrthoDB" id="7375081at2"/>
<dbReference type="Pfam" id="PF03480">
    <property type="entry name" value="DctP"/>
    <property type="match status" value="1"/>
</dbReference>
<dbReference type="GO" id="GO:0055085">
    <property type="term" value="P:transmembrane transport"/>
    <property type="evidence" value="ECO:0007669"/>
    <property type="project" value="InterPro"/>
</dbReference>
<dbReference type="EMBL" id="RZIJ01000019">
    <property type="protein sequence ID" value="RUQ66812.1"/>
    <property type="molecule type" value="Genomic_DNA"/>
</dbReference>
<accession>A0A3S0WJV6</accession>
<keyword evidence="4" id="KW-0732">Signal</keyword>
<dbReference type="AlphaFoldDB" id="A0A3S0WJV6"/>
<dbReference type="Proteomes" id="UP000280346">
    <property type="component" value="Unassembled WGS sequence"/>
</dbReference>
<protein>
    <submittedName>
        <fullName evidence="5">TRAP transporter substrate-binding protein</fullName>
    </submittedName>
</protein>
<comment type="similarity">
    <text evidence="2">Belongs to the bacterial solute-binding protein 7 family.</text>
</comment>
<dbReference type="InterPro" id="IPR018389">
    <property type="entry name" value="DctP_fam"/>
</dbReference>
<dbReference type="InterPro" id="IPR038404">
    <property type="entry name" value="TRAP_DctP_sf"/>
</dbReference>
<sequence>MIASRRTVLKSTLAVAVAAPFIRTGNAAAALRLRISSSLTDDANSSHFLWFDRFRSTLAASVGDAVTLNYFPNNQLGKESDIVQQVKIGAVDMMISGSSIWATVAPEIGVLDLGYLFADAGHVGRALDGTAGQTLSGILAQRAPVRILGYAYSLGARNVYTRPALTPEGGLKGIKIRVLPVPNFIATLEAMGAVATPIPLGEVYAALQTGVVDGLEQDAPTVLAGKFYEVAKHCYRTRHIFNPVIPVISNRAFDRLPADIRTAVQAAAKAATDHQRAQAAETEARAFADLQGRGVTVTDVDTAAYRAAVETVWARFVAQQPATAPVIDAVRASA</sequence>
<dbReference type="GO" id="GO:0030288">
    <property type="term" value="C:outer membrane-bounded periplasmic space"/>
    <property type="evidence" value="ECO:0007669"/>
    <property type="project" value="InterPro"/>
</dbReference>
<evidence type="ECO:0000256" key="2">
    <source>
        <dbReference type="ARBA" id="ARBA00009023"/>
    </source>
</evidence>
<dbReference type="PANTHER" id="PTHR33376:SF4">
    <property type="entry name" value="SIALIC ACID-BINDING PERIPLASMIC PROTEIN SIAP"/>
    <property type="match status" value="1"/>
</dbReference>
<dbReference type="PANTHER" id="PTHR33376">
    <property type="match status" value="1"/>
</dbReference>
<proteinExistence type="inferred from homology"/>
<dbReference type="PROSITE" id="PS51318">
    <property type="entry name" value="TAT"/>
    <property type="match status" value="1"/>
</dbReference>
<comment type="subcellular location">
    <subcellularLocation>
        <location evidence="1">Cell envelope</location>
    </subcellularLocation>
</comment>